<name>A0A1F4VM91_UNCKA</name>
<organism evidence="2 3">
    <name type="scientific">candidate division WWE3 bacterium RIFCSPLOWO2_01_FULL_42_11</name>
    <dbReference type="NCBI Taxonomy" id="1802627"/>
    <lineage>
        <taxon>Bacteria</taxon>
        <taxon>Katanobacteria</taxon>
    </lineage>
</organism>
<keyword evidence="1" id="KW-0812">Transmembrane</keyword>
<keyword evidence="1" id="KW-1133">Transmembrane helix</keyword>
<evidence type="ECO:0000256" key="1">
    <source>
        <dbReference type="SAM" id="Phobius"/>
    </source>
</evidence>
<feature type="transmembrane region" description="Helical" evidence="1">
    <location>
        <begin position="16"/>
        <end position="35"/>
    </location>
</feature>
<protein>
    <submittedName>
        <fullName evidence="2">Uncharacterized protein</fullName>
    </submittedName>
</protein>
<sequence>MSEMTKNIPKLKLPKILGLALITLILIGAGGYLFMSNQKMKNELLKLKDPKVAQEQSQAETSVTMEAVSKLIELPEGTPTLATVTDAEKLKDQPFFKNAQNGDKVLIFTDAKKVIIYRPSTNKIIEVGGLNVTKDQNATPEQPITPKTN</sequence>
<comment type="caution">
    <text evidence="2">The sequence shown here is derived from an EMBL/GenBank/DDBJ whole genome shotgun (WGS) entry which is preliminary data.</text>
</comment>
<keyword evidence="1" id="KW-0472">Membrane</keyword>
<proteinExistence type="predicted"/>
<reference evidence="2 3" key="1">
    <citation type="journal article" date="2016" name="Nat. Commun.">
        <title>Thousands of microbial genomes shed light on interconnected biogeochemical processes in an aquifer system.</title>
        <authorList>
            <person name="Anantharaman K."/>
            <person name="Brown C.T."/>
            <person name="Hug L.A."/>
            <person name="Sharon I."/>
            <person name="Castelle C.J."/>
            <person name="Probst A.J."/>
            <person name="Thomas B.C."/>
            <person name="Singh A."/>
            <person name="Wilkins M.J."/>
            <person name="Karaoz U."/>
            <person name="Brodie E.L."/>
            <person name="Williams K.H."/>
            <person name="Hubbard S.S."/>
            <person name="Banfield J.F."/>
        </authorList>
    </citation>
    <scope>NUCLEOTIDE SEQUENCE [LARGE SCALE GENOMIC DNA]</scope>
</reference>
<evidence type="ECO:0000313" key="2">
    <source>
        <dbReference type="EMBL" id="OGC58291.1"/>
    </source>
</evidence>
<gene>
    <name evidence="2" type="ORF">A3A70_03320</name>
</gene>
<evidence type="ECO:0000313" key="3">
    <source>
        <dbReference type="Proteomes" id="UP000178964"/>
    </source>
</evidence>
<dbReference type="AlphaFoldDB" id="A0A1F4VM91"/>
<dbReference type="EMBL" id="MEVK01000039">
    <property type="protein sequence ID" value="OGC58291.1"/>
    <property type="molecule type" value="Genomic_DNA"/>
</dbReference>
<accession>A0A1F4VM91</accession>
<dbReference type="Proteomes" id="UP000178964">
    <property type="component" value="Unassembled WGS sequence"/>
</dbReference>